<dbReference type="EMBL" id="MUHA01000006">
    <property type="protein sequence ID" value="OXB01728.1"/>
    <property type="molecule type" value="Genomic_DNA"/>
</dbReference>
<reference evidence="1 2" key="1">
    <citation type="submission" date="2016-11" db="EMBL/GenBank/DDBJ databases">
        <title>Whole genomes of Flavobacteriaceae.</title>
        <authorList>
            <person name="Stine C."/>
            <person name="Li C."/>
            <person name="Tadesse D."/>
        </authorList>
    </citation>
    <scope>NUCLEOTIDE SEQUENCE [LARGE SCALE GENOMIC DNA]</scope>
    <source>
        <strain evidence="1 2">CCUG 59446</strain>
    </source>
</reference>
<proteinExistence type="predicted"/>
<sequence length="148" mass="16919">MNPIEKLTELLTDKSFSHNSKDYCFQSCKKVNENVMILTNKETLQIPISSFDNFYQKVKDNCVLVSEVFQKPSFIPEKQNIVKFIPEMPKTYQKLNDSFDKLIDAIDSAGEDDLKHLEVKAKMLTSMAQTAIGMENSRIALVKIIHGK</sequence>
<dbReference type="Proteomes" id="UP000198336">
    <property type="component" value="Unassembled WGS sequence"/>
</dbReference>
<gene>
    <name evidence="1" type="ORF">B0A75_04615</name>
</gene>
<comment type="caution">
    <text evidence="1">The sequence shown here is derived from an EMBL/GenBank/DDBJ whole genome shotgun (WGS) entry which is preliminary data.</text>
</comment>
<keyword evidence="2" id="KW-1185">Reference proteome</keyword>
<evidence type="ECO:0000313" key="1">
    <source>
        <dbReference type="EMBL" id="OXB01728.1"/>
    </source>
</evidence>
<dbReference type="AlphaFoldDB" id="A0A226I5F3"/>
<accession>A0A226I5F3</accession>
<protein>
    <submittedName>
        <fullName evidence="1">Uncharacterized protein</fullName>
    </submittedName>
</protein>
<evidence type="ECO:0000313" key="2">
    <source>
        <dbReference type="Proteomes" id="UP000198336"/>
    </source>
</evidence>
<organism evidence="1 2">
    <name type="scientific">Flavobacterium oncorhynchi</name>
    <dbReference type="NCBI Taxonomy" id="728056"/>
    <lineage>
        <taxon>Bacteria</taxon>
        <taxon>Pseudomonadati</taxon>
        <taxon>Bacteroidota</taxon>
        <taxon>Flavobacteriia</taxon>
        <taxon>Flavobacteriales</taxon>
        <taxon>Flavobacteriaceae</taxon>
        <taxon>Flavobacterium</taxon>
    </lineage>
</organism>
<name>A0A226I5F3_9FLAO</name>
<dbReference type="RefSeq" id="WP_089053120.1">
    <property type="nucleotide sequence ID" value="NZ_MUHA01000006.1"/>
</dbReference>